<sequence length="159" mass="17693">MPRLRILAGVFVRFSSMPLVFLPNDYLNGAVPARDAPHHVRRMRPNVYSASILTCSAAIPIVVALCVTNIRRLELVVREDDAEAELLTALARSCPALEYLELHRYARDDLAFIKQTESQVKVPTLAIANALVPLKRLRVLRLNLDIGVHVGRPPQAPVD</sequence>
<organism evidence="1 2">
    <name type="scientific">Auricularia subglabra (strain TFB-10046 / SS5)</name>
    <name type="common">White-rot fungus</name>
    <name type="synonym">Auricularia delicata (strain TFB10046)</name>
    <dbReference type="NCBI Taxonomy" id="717982"/>
    <lineage>
        <taxon>Eukaryota</taxon>
        <taxon>Fungi</taxon>
        <taxon>Dikarya</taxon>
        <taxon>Basidiomycota</taxon>
        <taxon>Agaricomycotina</taxon>
        <taxon>Agaricomycetes</taxon>
        <taxon>Auriculariales</taxon>
        <taxon>Auriculariaceae</taxon>
        <taxon>Auricularia</taxon>
    </lineage>
</organism>
<dbReference type="InParanoid" id="J0WUK1"/>
<reference evidence="2" key="1">
    <citation type="journal article" date="2012" name="Science">
        <title>The Paleozoic origin of enzymatic lignin decomposition reconstructed from 31 fungal genomes.</title>
        <authorList>
            <person name="Floudas D."/>
            <person name="Binder M."/>
            <person name="Riley R."/>
            <person name="Barry K."/>
            <person name="Blanchette R.A."/>
            <person name="Henrissat B."/>
            <person name="Martinez A.T."/>
            <person name="Otillar R."/>
            <person name="Spatafora J.W."/>
            <person name="Yadav J.S."/>
            <person name="Aerts A."/>
            <person name="Benoit I."/>
            <person name="Boyd A."/>
            <person name="Carlson A."/>
            <person name="Copeland A."/>
            <person name="Coutinho P.M."/>
            <person name="de Vries R.P."/>
            <person name="Ferreira P."/>
            <person name="Findley K."/>
            <person name="Foster B."/>
            <person name="Gaskell J."/>
            <person name="Glotzer D."/>
            <person name="Gorecki P."/>
            <person name="Heitman J."/>
            <person name="Hesse C."/>
            <person name="Hori C."/>
            <person name="Igarashi K."/>
            <person name="Jurgens J.A."/>
            <person name="Kallen N."/>
            <person name="Kersten P."/>
            <person name="Kohler A."/>
            <person name="Kuees U."/>
            <person name="Kumar T.K.A."/>
            <person name="Kuo A."/>
            <person name="LaButti K."/>
            <person name="Larrondo L.F."/>
            <person name="Lindquist E."/>
            <person name="Ling A."/>
            <person name="Lombard V."/>
            <person name="Lucas S."/>
            <person name="Lundell T."/>
            <person name="Martin R."/>
            <person name="McLaughlin D.J."/>
            <person name="Morgenstern I."/>
            <person name="Morin E."/>
            <person name="Murat C."/>
            <person name="Nagy L.G."/>
            <person name="Nolan M."/>
            <person name="Ohm R.A."/>
            <person name="Patyshakuliyeva A."/>
            <person name="Rokas A."/>
            <person name="Ruiz-Duenas F.J."/>
            <person name="Sabat G."/>
            <person name="Salamov A."/>
            <person name="Samejima M."/>
            <person name="Schmutz J."/>
            <person name="Slot J.C."/>
            <person name="St John F."/>
            <person name="Stenlid J."/>
            <person name="Sun H."/>
            <person name="Sun S."/>
            <person name="Syed K."/>
            <person name="Tsang A."/>
            <person name="Wiebenga A."/>
            <person name="Young D."/>
            <person name="Pisabarro A."/>
            <person name="Eastwood D.C."/>
            <person name="Martin F."/>
            <person name="Cullen D."/>
            <person name="Grigoriev I.V."/>
            <person name="Hibbett D.S."/>
        </authorList>
    </citation>
    <scope>NUCLEOTIDE SEQUENCE [LARGE SCALE GENOMIC DNA]</scope>
    <source>
        <strain evidence="2">TFB10046</strain>
    </source>
</reference>
<name>J0WUK1_AURST</name>
<evidence type="ECO:0000313" key="2">
    <source>
        <dbReference type="Proteomes" id="UP000006514"/>
    </source>
</evidence>
<dbReference type="EMBL" id="JH687837">
    <property type="protein sequence ID" value="EJD37621.1"/>
    <property type="molecule type" value="Genomic_DNA"/>
</dbReference>
<accession>J0WUK1</accession>
<dbReference type="Proteomes" id="UP000006514">
    <property type="component" value="Unassembled WGS sequence"/>
</dbReference>
<gene>
    <name evidence="1" type="ORF">AURDEDRAFT_116726</name>
</gene>
<proteinExistence type="predicted"/>
<keyword evidence="2" id="KW-1185">Reference proteome</keyword>
<dbReference type="AlphaFoldDB" id="J0WUK1"/>
<evidence type="ECO:0000313" key="1">
    <source>
        <dbReference type="EMBL" id="EJD37621.1"/>
    </source>
</evidence>
<protein>
    <recommendedName>
        <fullName evidence="3">F-box domain-containing protein</fullName>
    </recommendedName>
</protein>
<evidence type="ECO:0008006" key="3">
    <source>
        <dbReference type="Google" id="ProtNLM"/>
    </source>
</evidence>
<feature type="non-terminal residue" evidence="1">
    <location>
        <position position="159"/>
    </location>
</feature>
<dbReference type="KEGG" id="adl:AURDEDRAFT_116726"/>